<comment type="caution">
    <text evidence="3">The sequence shown here is derived from an EMBL/GenBank/DDBJ whole genome shotgun (WGS) entry which is preliminary data.</text>
</comment>
<protein>
    <submittedName>
        <fullName evidence="3">Uncharacterized protein</fullName>
    </submittedName>
</protein>
<evidence type="ECO:0000313" key="4">
    <source>
        <dbReference type="Proteomes" id="UP000037288"/>
    </source>
</evidence>
<evidence type="ECO:0000256" key="2">
    <source>
        <dbReference type="SAM" id="SignalP"/>
    </source>
</evidence>
<keyword evidence="2" id="KW-0732">Signal</keyword>
<feature type="compositionally biased region" description="Polar residues" evidence="1">
    <location>
        <begin position="65"/>
        <end position="77"/>
    </location>
</feature>
<feature type="chain" id="PRO_5005532755" evidence="2">
    <location>
        <begin position="31"/>
        <end position="662"/>
    </location>
</feature>
<sequence>MRRIRTLSALRHVAAGAVLAVLAGAGTATATELPPVPNPLAAPASRPAAGPEHAAAAGARPVSGKNPSAGPQYTKSGSTWRVITPETVLRNTVTDADGHTANLTFEVWTTDADGKPKTQVKLTDANPYGVLVSPFVASGKTAQVTVPYGKLKPGVTYTFHTSAYDGSLYETDWSPWANFRIEPYVAFPAPQASSTIDPLAQKTIEFTRTDPGPALPTLRKDGTTLKAPTKKRTCGKPDAQGRELCFELNPPSKKALRSAAPAGPAVDLVDWCYDKPSGLDYMSRTEACMKSIGTGTLIFTSTDPKKPALGTATFNIEQRIKTYPKKGDSGSDFAEFDQQIVLVPQHIDPELKGVRMKWNVGSSCKSCVTSNIRWADNQNNTAGDAYWDAATADPYSGRWGTIQTTWSGTGKETIDLGWSVTATVDAGGNPATANFGTSGVPSVRELAPRCDDILKGVSPGCVLPFFKPTYTVDTNLYPAAGAYYWLMQEKMPDHAGSKKWDSLLHYLGPDTTVTNPNTGKPWTSDDSRGKVCGNWTAHQSDASVGTMDCDEYAMASTHESGGFPGGLNQVSNGDQCTQLFTDKMGDGSANFGLLADTRKATTGPTWKEKCGRAGIESTQNRQAFRKLNPTIWRLLDNDGFIVSNPGFEHCANADTTCAWRKV</sequence>
<dbReference type="STRING" id="1678637.AC230_02060"/>
<dbReference type="OrthoDB" id="5994822at2"/>
<evidence type="ECO:0000256" key="1">
    <source>
        <dbReference type="SAM" id="MobiDB-lite"/>
    </source>
</evidence>
<accession>A0A0K9XJI6</accession>
<reference evidence="4" key="1">
    <citation type="submission" date="2015-07" db="EMBL/GenBank/DDBJ databases">
        <title>Draft genome sequence of Streptomyces sp. CMAA 1322, a bacterium isolated from Caatinga biome, from dry forest semiarid of Brazil.</title>
        <authorList>
            <person name="Santos S.N."/>
            <person name="Gacesa R."/>
            <person name="Taketani R.G."/>
            <person name="Long P.F."/>
            <person name="Melo I.S."/>
        </authorList>
    </citation>
    <scope>NUCLEOTIDE SEQUENCE [LARGE SCALE GENOMIC DNA]</scope>
    <source>
        <strain evidence="4">CMAA 1322</strain>
    </source>
</reference>
<feature type="region of interest" description="Disordered" evidence="1">
    <location>
        <begin position="32"/>
        <end position="77"/>
    </location>
</feature>
<gene>
    <name evidence="3" type="ORF">AC230_02060</name>
</gene>
<keyword evidence="4" id="KW-1185">Reference proteome</keyword>
<dbReference type="PATRIC" id="fig|1678637.3.peg.439"/>
<dbReference type="EMBL" id="LFXA01000002">
    <property type="protein sequence ID" value="KNB53478.1"/>
    <property type="molecule type" value="Genomic_DNA"/>
</dbReference>
<proteinExistence type="predicted"/>
<dbReference type="Proteomes" id="UP000037288">
    <property type="component" value="Unassembled WGS sequence"/>
</dbReference>
<feature type="compositionally biased region" description="Low complexity" evidence="1">
    <location>
        <begin position="41"/>
        <end position="61"/>
    </location>
</feature>
<feature type="signal peptide" evidence="2">
    <location>
        <begin position="1"/>
        <end position="30"/>
    </location>
</feature>
<organism evidence="3 4">
    <name type="scientific">Streptomyces caatingaensis</name>
    <dbReference type="NCBI Taxonomy" id="1678637"/>
    <lineage>
        <taxon>Bacteria</taxon>
        <taxon>Bacillati</taxon>
        <taxon>Actinomycetota</taxon>
        <taxon>Actinomycetes</taxon>
        <taxon>Kitasatosporales</taxon>
        <taxon>Streptomycetaceae</taxon>
        <taxon>Streptomyces</taxon>
    </lineage>
</organism>
<dbReference type="AlphaFoldDB" id="A0A0K9XJI6"/>
<name>A0A0K9XJI6_9ACTN</name>
<evidence type="ECO:0000313" key="3">
    <source>
        <dbReference type="EMBL" id="KNB53478.1"/>
    </source>
</evidence>